<evidence type="ECO:0000313" key="5">
    <source>
        <dbReference type="Proteomes" id="UP001165136"/>
    </source>
</evidence>
<dbReference type="PANTHER" id="PTHR24322">
    <property type="entry name" value="PKSB"/>
    <property type="match status" value="1"/>
</dbReference>
<keyword evidence="5" id="KW-1185">Reference proteome</keyword>
<comment type="similarity">
    <text evidence="1 3">Belongs to the short-chain dehydrogenases/reductases (SDR) family.</text>
</comment>
<evidence type="ECO:0000313" key="4">
    <source>
        <dbReference type="EMBL" id="GLY65607.1"/>
    </source>
</evidence>
<dbReference type="Gene3D" id="3.40.50.720">
    <property type="entry name" value="NAD(P)-binding Rossmann-like Domain"/>
    <property type="match status" value="1"/>
</dbReference>
<dbReference type="CDD" id="cd05233">
    <property type="entry name" value="SDR_c"/>
    <property type="match status" value="1"/>
</dbReference>
<evidence type="ECO:0000256" key="1">
    <source>
        <dbReference type="ARBA" id="ARBA00006484"/>
    </source>
</evidence>
<dbReference type="EMBL" id="BSTI01000004">
    <property type="protein sequence ID" value="GLY65607.1"/>
    <property type="molecule type" value="Genomic_DNA"/>
</dbReference>
<gene>
    <name evidence="4" type="ORF">Atai01_22260</name>
</gene>
<protein>
    <submittedName>
        <fullName evidence="4">Oxidoreductase</fullName>
    </submittedName>
</protein>
<dbReference type="AlphaFoldDB" id="A0A9W6R102"/>
<organism evidence="4 5">
    <name type="scientific">Amycolatopsis taiwanensis</name>
    <dbReference type="NCBI Taxonomy" id="342230"/>
    <lineage>
        <taxon>Bacteria</taxon>
        <taxon>Bacillati</taxon>
        <taxon>Actinomycetota</taxon>
        <taxon>Actinomycetes</taxon>
        <taxon>Pseudonocardiales</taxon>
        <taxon>Pseudonocardiaceae</taxon>
        <taxon>Amycolatopsis</taxon>
    </lineage>
</organism>
<dbReference type="GO" id="GO:0016616">
    <property type="term" value="F:oxidoreductase activity, acting on the CH-OH group of donors, NAD or NADP as acceptor"/>
    <property type="evidence" value="ECO:0007669"/>
    <property type="project" value="TreeGrafter"/>
</dbReference>
<evidence type="ECO:0000256" key="2">
    <source>
        <dbReference type="ARBA" id="ARBA00023002"/>
    </source>
</evidence>
<accession>A0A9W6R102</accession>
<dbReference type="Pfam" id="PF00106">
    <property type="entry name" value="adh_short"/>
    <property type="match status" value="1"/>
</dbReference>
<dbReference type="RefSeq" id="WP_285486746.1">
    <property type="nucleotide sequence ID" value="NZ_BSTI01000004.1"/>
</dbReference>
<dbReference type="PRINTS" id="PR00081">
    <property type="entry name" value="GDHRDH"/>
</dbReference>
<dbReference type="Proteomes" id="UP001165136">
    <property type="component" value="Unassembled WGS sequence"/>
</dbReference>
<dbReference type="PANTHER" id="PTHR24322:SF736">
    <property type="entry name" value="RETINOL DEHYDROGENASE 10"/>
    <property type="match status" value="1"/>
</dbReference>
<dbReference type="PRINTS" id="PR00080">
    <property type="entry name" value="SDRFAMILY"/>
</dbReference>
<sequence>MRELAGKVAVVTGAGSGMGRAFARRFARERMKVATADIDGIALEETVAGIRADGGEAIGVRTDVADPAALKRLADETIAAFGPVHLLCNNAGVEGYLDGAIWEATDKDWTWTTEVNFWSVVHGIRTFVPLMLAHGEEAHIVNTASMTAVITPGNMYGITKHAVLALTEVLDSDLRARDAKIGVTALCPGTIATNLFHGSRNRPVDLRNEVETPGAREGRALRERMHAVLAKGMSPEEVADKVVDAVRRDALYLLTDHEWDERVIARHEAILAGAVE</sequence>
<dbReference type="SUPFAM" id="SSF51735">
    <property type="entry name" value="NAD(P)-binding Rossmann-fold domains"/>
    <property type="match status" value="1"/>
</dbReference>
<name>A0A9W6R102_9PSEU</name>
<evidence type="ECO:0000256" key="3">
    <source>
        <dbReference type="RuleBase" id="RU000363"/>
    </source>
</evidence>
<comment type="caution">
    <text evidence="4">The sequence shown here is derived from an EMBL/GenBank/DDBJ whole genome shotgun (WGS) entry which is preliminary data.</text>
</comment>
<dbReference type="FunFam" id="3.40.50.720:FF:000084">
    <property type="entry name" value="Short-chain dehydrogenase reductase"/>
    <property type="match status" value="1"/>
</dbReference>
<reference evidence="4" key="1">
    <citation type="submission" date="2023-03" db="EMBL/GenBank/DDBJ databases">
        <title>Amycolatopsis taiwanensis NBRC 103393.</title>
        <authorList>
            <person name="Ichikawa N."/>
            <person name="Sato H."/>
            <person name="Tonouchi N."/>
        </authorList>
    </citation>
    <scope>NUCLEOTIDE SEQUENCE</scope>
    <source>
        <strain evidence="4">NBRC 103393</strain>
    </source>
</reference>
<dbReference type="InterPro" id="IPR002347">
    <property type="entry name" value="SDR_fam"/>
</dbReference>
<keyword evidence="2" id="KW-0560">Oxidoreductase</keyword>
<dbReference type="InterPro" id="IPR036291">
    <property type="entry name" value="NAD(P)-bd_dom_sf"/>
</dbReference>
<proteinExistence type="inferred from homology"/>